<keyword evidence="2" id="KW-1185">Reference proteome</keyword>
<gene>
    <name evidence="1" type="ORF">ACFSW5_25900</name>
</gene>
<dbReference type="EMBL" id="JBHUMY010000043">
    <property type="protein sequence ID" value="MFD2663677.1"/>
    <property type="molecule type" value="Genomic_DNA"/>
</dbReference>
<proteinExistence type="predicted"/>
<protein>
    <submittedName>
        <fullName evidence="1">DUF6932 family protein</fullName>
    </submittedName>
</protein>
<name>A0ABW5R5C0_9BACL</name>
<dbReference type="Pfam" id="PF22014">
    <property type="entry name" value="DUF6932"/>
    <property type="match status" value="1"/>
</dbReference>
<dbReference type="RefSeq" id="WP_379280180.1">
    <property type="nucleotide sequence ID" value="NZ_JBHUGT010000022.1"/>
</dbReference>
<organism evidence="1 2">
    <name type="scientific">Paenibacillus thailandensis</name>
    <dbReference type="NCBI Taxonomy" id="393250"/>
    <lineage>
        <taxon>Bacteria</taxon>
        <taxon>Bacillati</taxon>
        <taxon>Bacillota</taxon>
        <taxon>Bacilli</taxon>
        <taxon>Bacillales</taxon>
        <taxon>Paenibacillaceae</taxon>
        <taxon>Paenibacillus</taxon>
    </lineage>
</organism>
<sequence>MIQQFMPNGNLTPGIHTYTIHEFEQQFINEFTTSIRRSLIYTNFKHWLSQLLQVLPPRYVWLDGSFLTQKVDPNDIDLVVFYYPEDIQNQNQAAELKELINRVSRNYNCDAYFSLSFENWTPQQLAVFPQQNHKIMQTYWMGQFGFDRARQPKGMVQINQQELILSVTGGVKS</sequence>
<comment type="caution">
    <text evidence="1">The sequence shown here is derived from an EMBL/GenBank/DDBJ whole genome shotgun (WGS) entry which is preliminary data.</text>
</comment>
<accession>A0ABW5R5C0</accession>
<evidence type="ECO:0000313" key="1">
    <source>
        <dbReference type="EMBL" id="MFD2663677.1"/>
    </source>
</evidence>
<reference evidence="2" key="1">
    <citation type="journal article" date="2019" name="Int. J. Syst. Evol. Microbiol.">
        <title>The Global Catalogue of Microorganisms (GCM) 10K type strain sequencing project: providing services to taxonomists for standard genome sequencing and annotation.</title>
        <authorList>
            <consortium name="The Broad Institute Genomics Platform"/>
            <consortium name="The Broad Institute Genome Sequencing Center for Infectious Disease"/>
            <person name="Wu L."/>
            <person name="Ma J."/>
        </authorList>
    </citation>
    <scope>NUCLEOTIDE SEQUENCE [LARGE SCALE GENOMIC DNA]</scope>
    <source>
        <strain evidence="2">TISTR 1827</strain>
    </source>
</reference>
<evidence type="ECO:0000313" key="2">
    <source>
        <dbReference type="Proteomes" id="UP001597493"/>
    </source>
</evidence>
<dbReference type="Proteomes" id="UP001597493">
    <property type="component" value="Unassembled WGS sequence"/>
</dbReference>
<dbReference type="InterPro" id="IPR053860">
    <property type="entry name" value="DUF6932"/>
</dbReference>